<protein>
    <submittedName>
        <fullName evidence="1">Uncharacterized protein</fullName>
    </submittedName>
</protein>
<dbReference type="Proteomes" id="UP001144978">
    <property type="component" value="Unassembled WGS sequence"/>
</dbReference>
<proteinExistence type="predicted"/>
<keyword evidence="2" id="KW-1185">Reference proteome</keyword>
<organism evidence="1 2">
    <name type="scientific">Trametes sanguinea</name>
    <dbReference type="NCBI Taxonomy" id="158606"/>
    <lineage>
        <taxon>Eukaryota</taxon>
        <taxon>Fungi</taxon>
        <taxon>Dikarya</taxon>
        <taxon>Basidiomycota</taxon>
        <taxon>Agaricomycotina</taxon>
        <taxon>Agaricomycetes</taxon>
        <taxon>Polyporales</taxon>
        <taxon>Polyporaceae</taxon>
        <taxon>Trametes</taxon>
    </lineage>
</organism>
<gene>
    <name evidence="1" type="ORF">NUW54_g8698</name>
</gene>
<comment type="caution">
    <text evidence="1">The sequence shown here is derived from an EMBL/GenBank/DDBJ whole genome shotgun (WGS) entry which is preliminary data.</text>
</comment>
<reference evidence="1" key="1">
    <citation type="submission" date="2022-08" db="EMBL/GenBank/DDBJ databases">
        <title>Genome Sequence of Pycnoporus sanguineus.</title>
        <authorList>
            <person name="Buettner E."/>
        </authorList>
    </citation>
    <scope>NUCLEOTIDE SEQUENCE</scope>
    <source>
        <strain evidence="1">CG-C14</strain>
    </source>
</reference>
<evidence type="ECO:0000313" key="1">
    <source>
        <dbReference type="EMBL" id="KAJ2989696.1"/>
    </source>
</evidence>
<dbReference type="EMBL" id="JANSHE010002748">
    <property type="protein sequence ID" value="KAJ2989696.1"/>
    <property type="molecule type" value="Genomic_DNA"/>
</dbReference>
<name>A0ACC1PBI2_9APHY</name>
<accession>A0ACC1PBI2</accession>
<sequence>MVGEYFNAFDDDLGDFDPDYDWLDVPEVMPEPPVALPHSAAPISAENDPSMSFYSQYTKSIREDLSSGLRLEKRVERVLVYMNKEGLNLEVFLDAVFWGDQECVANPVIQHERTVFMSSPTLPNVLNRTADRASKGKASVQDFALEQAGRILEKEVVDIMPRFRPGPDPLSKASLTSVNFREFGAGLISSGTPHLWRLLQRLAWSLRQQRENTVKNPFHVCSCAGIYVKQLSIDVL</sequence>
<evidence type="ECO:0000313" key="2">
    <source>
        <dbReference type="Proteomes" id="UP001144978"/>
    </source>
</evidence>